<evidence type="ECO:0000256" key="4">
    <source>
        <dbReference type="ARBA" id="ARBA00022833"/>
    </source>
</evidence>
<keyword evidence="4" id="KW-0862">Zinc</keyword>
<dbReference type="Proteomes" id="UP000235145">
    <property type="component" value="Unassembled WGS sequence"/>
</dbReference>
<dbReference type="InterPro" id="IPR053192">
    <property type="entry name" value="Vacuole_Formation_Reg"/>
</dbReference>
<keyword evidence="1" id="KW-0479">Metal-binding</keyword>
<dbReference type="InterPro" id="IPR002219">
    <property type="entry name" value="PKC_DAG/PE"/>
</dbReference>
<proteinExistence type="predicted"/>
<dbReference type="AlphaFoldDB" id="A0A9R1UWM7"/>
<keyword evidence="2" id="KW-0677">Repeat</keyword>
<dbReference type="EMBL" id="NBSK02000008">
    <property type="protein sequence ID" value="KAJ0194096.1"/>
    <property type="molecule type" value="Genomic_DNA"/>
</dbReference>
<dbReference type="SUPFAM" id="SSF57889">
    <property type="entry name" value="Cysteine-rich domain"/>
    <property type="match status" value="6"/>
</dbReference>
<accession>A0A9R1UWM7</accession>
<protein>
    <recommendedName>
        <fullName evidence="5">Phorbol-ester/DAG-type domain-containing protein</fullName>
    </recommendedName>
</protein>
<evidence type="ECO:0000256" key="2">
    <source>
        <dbReference type="ARBA" id="ARBA00022737"/>
    </source>
</evidence>
<keyword evidence="7" id="KW-1185">Reference proteome</keyword>
<dbReference type="InterPro" id="IPR004146">
    <property type="entry name" value="DC1"/>
</dbReference>
<comment type="caution">
    <text evidence="6">The sequence shown here is derived from an EMBL/GenBank/DDBJ whole genome shotgun (WGS) entry which is preliminary data.</text>
</comment>
<evidence type="ECO:0000313" key="7">
    <source>
        <dbReference type="Proteomes" id="UP000235145"/>
    </source>
</evidence>
<dbReference type="Pfam" id="PF03107">
    <property type="entry name" value="C1_2"/>
    <property type="match status" value="4"/>
</dbReference>
<dbReference type="SUPFAM" id="SSF57903">
    <property type="entry name" value="FYVE/PHD zinc finger"/>
    <property type="match status" value="1"/>
</dbReference>
<evidence type="ECO:0000313" key="6">
    <source>
        <dbReference type="EMBL" id="KAJ0194096.1"/>
    </source>
</evidence>
<gene>
    <name evidence="6" type="ORF">LSAT_V11C800421140</name>
</gene>
<sequence>MYHRYYYTCTICSSSCDDKKVFSLHKFCGELPPRLEKALHVHPLIQRRLTVNYSWCCHICGSDYRYPETQMIYDCNECCFHIDVKCAMEVGKNVIHHPCHPHLLMWAIPIPILCKCSACGKEHKGMFYQCIACVGFTIHSECAFLPETLLIQERTYGAFYHTHPLTISYSFPFIDQDAKHNPRCRVCGGGFNRTEDLWIYKCDKCLYYTHLDCVRVPPLADLGKTIKNYEDVDHPGLLRLPFPDETYNLQKHLFFQQTTTHHHHHHKINVDDRLTHKSHQHTLILVDHGQTSSSSSNSLLLIKCHDPMKKTQLLCNGCLRPIMETMQFYICAQRKNHPGHPEHTLNLIFSNDLPFFFGVFECKVCMRSCNGFAYGCVQCKYYVDVTCGFIPKEITHKAHPNHLLSILQVEEVRDTCCHIWLRYTYKHQLLFCCDTCDIYIHPACALLLAETVRHKYDKHPMQLSYLPIENHKSEYFCEICEVDLNPHQSFYHCKDCAQSIHTACAPSILESETHDDFYVVRDINHLVNIKFGGNFNTGYHQYPLSFAQGIASDGKCKMCPYGLQGINDFVNIKFGGIFNTSHHQHPLSFAQGIVLDGRCSICYQKLQYQLIFKCLECKPNCYAMDVSDQSITDTMRFYVCAQLICNFALHERCTRLPPKIENHPSHPQHTLHLIYYTCNVYIHSKCALLLTETIRHKYDKKHPMHLSYLPNENHKGEYFCEICEEDLNPHASFYHCHDCAQSIHTVCAPLILQCKTETYTGNYGNLKLHQAHPNHILSLYEKQYG</sequence>
<keyword evidence="3" id="KW-0863">Zinc-finger</keyword>
<dbReference type="InterPro" id="IPR046349">
    <property type="entry name" value="C1-like_sf"/>
</dbReference>
<dbReference type="InterPro" id="IPR011011">
    <property type="entry name" value="Znf_FYVE_PHD"/>
</dbReference>
<feature type="domain" description="Phorbol-ester/DAG-type" evidence="5">
    <location>
        <begin position="701"/>
        <end position="754"/>
    </location>
</feature>
<dbReference type="PROSITE" id="PS50081">
    <property type="entry name" value="ZF_DAG_PE_2"/>
    <property type="match status" value="1"/>
</dbReference>
<organism evidence="6 7">
    <name type="scientific">Lactuca sativa</name>
    <name type="common">Garden lettuce</name>
    <dbReference type="NCBI Taxonomy" id="4236"/>
    <lineage>
        <taxon>Eukaryota</taxon>
        <taxon>Viridiplantae</taxon>
        <taxon>Streptophyta</taxon>
        <taxon>Embryophyta</taxon>
        <taxon>Tracheophyta</taxon>
        <taxon>Spermatophyta</taxon>
        <taxon>Magnoliopsida</taxon>
        <taxon>eudicotyledons</taxon>
        <taxon>Gunneridae</taxon>
        <taxon>Pentapetalae</taxon>
        <taxon>asterids</taxon>
        <taxon>campanulids</taxon>
        <taxon>Asterales</taxon>
        <taxon>Asteraceae</taxon>
        <taxon>Cichorioideae</taxon>
        <taxon>Cichorieae</taxon>
        <taxon>Lactucinae</taxon>
        <taxon>Lactuca</taxon>
    </lineage>
</organism>
<reference evidence="6 7" key="1">
    <citation type="journal article" date="2017" name="Nat. Commun.">
        <title>Genome assembly with in vitro proximity ligation data and whole-genome triplication in lettuce.</title>
        <authorList>
            <person name="Reyes-Chin-Wo S."/>
            <person name="Wang Z."/>
            <person name="Yang X."/>
            <person name="Kozik A."/>
            <person name="Arikit S."/>
            <person name="Song C."/>
            <person name="Xia L."/>
            <person name="Froenicke L."/>
            <person name="Lavelle D.O."/>
            <person name="Truco M.J."/>
            <person name="Xia R."/>
            <person name="Zhu S."/>
            <person name="Xu C."/>
            <person name="Xu H."/>
            <person name="Xu X."/>
            <person name="Cox K."/>
            <person name="Korf I."/>
            <person name="Meyers B.C."/>
            <person name="Michelmore R.W."/>
        </authorList>
    </citation>
    <scope>NUCLEOTIDE SEQUENCE [LARGE SCALE GENOMIC DNA]</scope>
    <source>
        <strain evidence="7">cv. Salinas</strain>
        <tissue evidence="6">Seedlings</tissue>
    </source>
</reference>
<evidence type="ECO:0000256" key="3">
    <source>
        <dbReference type="ARBA" id="ARBA00022771"/>
    </source>
</evidence>
<dbReference type="GO" id="GO:0008270">
    <property type="term" value="F:zinc ion binding"/>
    <property type="evidence" value="ECO:0007669"/>
    <property type="project" value="UniProtKB-KW"/>
</dbReference>
<evidence type="ECO:0000259" key="5">
    <source>
        <dbReference type="PROSITE" id="PS50081"/>
    </source>
</evidence>
<name>A0A9R1UWM7_LACSA</name>
<dbReference type="PANTHER" id="PTHR32410:SF161">
    <property type="entry name" value="DC1, ZINC FINGER, RING_FYVE_PHD-TYPE-RELATED"/>
    <property type="match status" value="1"/>
</dbReference>
<evidence type="ECO:0000256" key="1">
    <source>
        <dbReference type="ARBA" id="ARBA00022723"/>
    </source>
</evidence>
<dbReference type="PANTHER" id="PTHR32410">
    <property type="entry name" value="CYSTEINE/HISTIDINE-RICH C1 DOMAIN FAMILY PROTEIN"/>
    <property type="match status" value="1"/>
</dbReference>